<keyword evidence="2" id="KW-0732">Signal</keyword>
<feature type="transmembrane region" description="Helical" evidence="1">
    <location>
        <begin position="489"/>
        <end position="506"/>
    </location>
</feature>
<reference evidence="3 4" key="1">
    <citation type="submission" date="2020-12" db="EMBL/GenBank/DDBJ databases">
        <title>Vagococcus allomyrinae sp. nov. and Enterococcus lavae sp. nov., isolated from the larvae of Allomyrina dichotoma.</title>
        <authorList>
            <person name="Lee S.D."/>
        </authorList>
    </citation>
    <scope>NUCLEOTIDE SEQUENCE [LARGE SCALE GENOMIC DNA]</scope>
    <source>
        <strain evidence="3 4">BWM-S5</strain>
    </source>
</reference>
<accession>A0ABS4CHH2</accession>
<evidence type="ECO:0000313" key="3">
    <source>
        <dbReference type="EMBL" id="MBP1045889.1"/>
    </source>
</evidence>
<feature type="chain" id="PRO_5045559410" description="DUF2334 domain-containing protein" evidence="2">
    <location>
        <begin position="25"/>
        <end position="524"/>
    </location>
</feature>
<name>A0ABS4CHH2_9ENTE</name>
<evidence type="ECO:0008006" key="5">
    <source>
        <dbReference type="Google" id="ProtNLM"/>
    </source>
</evidence>
<evidence type="ECO:0000313" key="4">
    <source>
        <dbReference type="Proteomes" id="UP000673375"/>
    </source>
</evidence>
<keyword evidence="1" id="KW-0812">Transmembrane</keyword>
<feature type="signal peptide" evidence="2">
    <location>
        <begin position="1"/>
        <end position="24"/>
    </location>
</feature>
<comment type="caution">
    <text evidence="3">The sequence shown here is derived from an EMBL/GenBank/DDBJ whole genome shotgun (WGS) entry which is preliminary data.</text>
</comment>
<evidence type="ECO:0000256" key="1">
    <source>
        <dbReference type="SAM" id="Phobius"/>
    </source>
</evidence>
<gene>
    <name evidence="3" type="ORF">I6N96_06315</name>
</gene>
<dbReference type="RefSeq" id="WP_209556695.1">
    <property type="nucleotide sequence ID" value="NZ_JAEDXU010000002.1"/>
</dbReference>
<protein>
    <recommendedName>
        <fullName evidence="5">DUF2334 domain-containing protein</fullName>
    </recommendedName>
</protein>
<dbReference type="Proteomes" id="UP000673375">
    <property type="component" value="Unassembled WGS sequence"/>
</dbReference>
<organism evidence="3 4">
    <name type="scientific">Enterococcus larvae</name>
    <dbReference type="NCBI Taxonomy" id="2794352"/>
    <lineage>
        <taxon>Bacteria</taxon>
        <taxon>Bacillati</taxon>
        <taxon>Bacillota</taxon>
        <taxon>Bacilli</taxon>
        <taxon>Lactobacillales</taxon>
        <taxon>Enterococcaceae</taxon>
        <taxon>Enterococcus</taxon>
    </lineage>
</organism>
<keyword evidence="1" id="KW-0472">Membrane</keyword>
<proteinExistence type="predicted"/>
<sequence>MRKLFLVFLSFLAGTVLFSAKAEAADTDRVLLVYDSLNFADSGEEKVDSLQRLLTSLGVRVDTVQDEDYLKGTLREDIYTGVISFVNWSEKGIRSEEFIQDRAVFTGKKLHIGMDVAADEEESFSGDFKQLSHRQYSLHHQKNQYQQQLDYQDQSLILATDVGTIFGTLHAQEIEEKSYPFGVIQEEAAFLPMYDTEGAVFLQAAELIQQWLGENESYKPMLTFKGFTPLNDMKVADAFIDKINQMALYYALSSTSTQQNNDLLTYQVFTGILANAQKSGLFFLEVPAANGADLNDGHALRGIMEEQISLLVSGSLYPIGISAPGYWNQDTQYRADALSYGKTIILEANPSTDNIHYRAQDNRSAVYETAFYSLPLKSLENIEWARNSNYTEYAFPFPVSLAIDFPVDESAEAVALAQIENSVFDFGQNYDANYHFQVQTQTQNIEYIDGRLVLNGQTVSQFVADEQPELPKEGFKGLFANFFRRVNSGLIWFIGIVLVVLVFLFIQGNRNYKSKFFNQGGDKK</sequence>
<keyword evidence="1" id="KW-1133">Transmembrane helix</keyword>
<evidence type="ECO:0000256" key="2">
    <source>
        <dbReference type="SAM" id="SignalP"/>
    </source>
</evidence>
<dbReference type="EMBL" id="JAEDXU010000002">
    <property type="protein sequence ID" value="MBP1045889.1"/>
    <property type="molecule type" value="Genomic_DNA"/>
</dbReference>
<keyword evidence="4" id="KW-1185">Reference proteome</keyword>